<keyword evidence="3" id="KW-1185">Reference proteome</keyword>
<keyword evidence="1" id="KW-0472">Membrane</keyword>
<keyword evidence="1" id="KW-0812">Transmembrane</keyword>
<protein>
    <submittedName>
        <fullName evidence="2">SLC13 family permease</fullName>
    </submittedName>
</protein>
<dbReference type="Proteomes" id="UP001500755">
    <property type="component" value="Unassembled WGS sequence"/>
</dbReference>
<accession>A0ABP5EP76</accession>
<feature type="transmembrane region" description="Helical" evidence="1">
    <location>
        <begin position="180"/>
        <end position="202"/>
    </location>
</feature>
<evidence type="ECO:0000313" key="3">
    <source>
        <dbReference type="Proteomes" id="UP001500755"/>
    </source>
</evidence>
<feature type="transmembrane region" description="Helical" evidence="1">
    <location>
        <begin position="263"/>
        <end position="287"/>
    </location>
</feature>
<evidence type="ECO:0000313" key="2">
    <source>
        <dbReference type="EMBL" id="GAA2001149.1"/>
    </source>
</evidence>
<organism evidence="2 3">
    <name type="scientific">Brevibacterium samyangense</name>
    <dbReference type="NCBI Taxonomy" id="366888"/>
    <lineage>
        <taxon>Bacteria</taxon>
        <taxon>Bacillati</taxon>
        <taxon>Actinomycetota</taxon>
        <taxon>Actinomycetes</taxon>
        <taxon>Micrococcales</taxon>
        <taxon>Brevibacteriaceae</taxon>
        <taxon>Brevibacterium</taxon>
    </lineage>
</organism>
<proteinExistence type="predicted"/>
<feature type="transmembrane region" description="Helical" evidence="1">
    <location>
        <begin position="346"/>
        <end position="373"/>
    </location>
</feature>
<dbReference type="Pfam" id="PF02447">
    <property type="entry name" value="GntP_permease"/>
    <property type="match status" value="1"/>
</dbReference>
<sequence length="446" mass="46083">MADWLTVLHTLITVVGVIVLIVGVKLDPLFALVIGTVYLGLATGQGAEGTVEIITTGFGSIMAEIGLLIVLGVLLGAILFRLGAIDGLVEVLMKVSGRCFAPYALGATTGTVLQSIFSDVIFVITAPVGRSVARRLGKAGIGIVSASLSAGILFGLTMMIPSVGSLALSSLVGVPIPRFLLFGTAVAVVGIVLTILVMKLLFLRFGMWDTATDEDHTADALDEPAPDDEGVRRLPLWLTITPVFLALVLIAGESVLTNIGVDIPVMSFLGSPTVAMFLATFLAFVLLRISRDQDCVKQSMKSGFTASGEILALTGLGGSLAEMVKSIGLGDILGGMFSEDAASPILLAWVLAVVLHIAIGSVSVASITAAGFLAPVAASTGVDPVLIALSAAAGSLFFMTVHSNFFWMTKTMLGQTTKGAVKSVSITTSVGSLIGLGLVFVLSWFL</sequence>
<feature type="transmembrane region" description="Helical" evidence="1">
    <location>
        <begin position="100"/>
        <end position="124"/>
    </location>
</feature>
<dbReference type="EMBL" id="BAAANO010000005">
    <property type="protein sequence ID" value="GAA2001149.1"/>
    <property type="molecule type" value="Genomic_DNA"/>
</dbReference>
<dbReference type="InterPro" id="IPR003474">
    <property type="entry name" value="Glcn_transporter"/>
</dbReference>
<feature type="transmembrane region" description="Helical" evidence="1">
    <location>
        <begin position="419"/>
        <end position="445"/>
    </location>
</feature>
<dbReference type="RefSeq" id="WP_344306981.1">
    <property type="nucleotide sequence ID" value="NZ_BAAANO010000005.1"/>
</dbReference>
<feature type="transmembrane region" description="Helical" evidence="1">
    <location>
        <begin position="12"/>
        <end position="41"/>
    </location>
</feature>
<gene>
    <name evidence="2" type="ORF">GCM10009755_06850</name>
</gene>
<feature type="transmembrane region" description="Helical" evidence="1">
    <location>
        <begin position="53"/>
        <end position="80"/>
    </location>
</feature>
<feature type="transmembrane region" description="Helical" evidence="1">
    <location>
        <begin position="136"/>
        <end position="160"/>
    </location>
</feature>
<feature type="transmembrane region" description="Helical" evidence="1">
    <location>
        <begin position="385"/>
        <end position="407"/>
    </location>
</feature>
<name>A0ABP5EP76_9MICO</name>
<evidence type="ECO:0000256" key="1">
    <source>
        <dbReference type="SAM" id="Phobius"/>
    </source>
</evidence>
<dbReference type="PANTHER" id="PTHR30354:SF11">
    <property type="entry name" value="PERMEASE"/>
    <property type="match status" value="1"/>
</dbReference>
<feature type="transmembrane region" description="Helical" evidence="1">
    <location>
        <begin position="234"/>
        <end position="251"/>
    </location>
</feature>
<keyword evidence="1" id="KW-1133">Transmembrane helix</keyword>
<reference evidence="3" key="1">
    <citation type="journal article" date="2019" name="Int. J. Syst. Evol. Microbiol.">
        <title>The Global Catalogue of Microorganisms (GCM) 10K type strain sequencing project: providing services to taxonomists for standard genome sequencing and annotation.</title>
        <authorList>
            <consortium name="The Broad Institute Genomics Platform"/>
            <consortium name="The Broad Institute Genome Sequencing Center for Infectious Disease"/>
            <person name="Wu L."/>
            <person name="Ma J."/>
        </authorList>
    </citation>
    <scope>NUCLEOTIDE SEQUENCE [LARGE SCALE GENOMIC DNA]</scope>
    <source>
        <strain evidence="3">JCM 14546</strain>
    </source>
</reference>
<dbReference type="PANTHER" id="PTHR30354">
    <property type="entry name" value="GNT FAMILY GLUCONATE TRANSPORTER"/>
    <property type="match status" value="1"/>
</dbReference>
<comment type="caution">
    <text evidence="2">The sequence shown here is derived from an EMBL/GenBank/DDBJ whole genome shotgun (WGS) entry which is preliminary data.</text>
</comment>